<dbReference type="eggNOG" id="COG0456">
    <property type="taxonomic scope" value="Bacteria"/>
</dbReference>
<organism evidence="4 5">
    <name type="scientific">Gloeothece citriformis (strain PCC 7424)</name>
    <name type="common">Cyanothece sp. (strain PCC 7424)</name>
    <dbReference type="NCBI Taxonomy" id="65393"/>
    <lineage>
        <taxon>Bacteria</taxon>
        <taxon>Bacillati</taxon>
        <taxon>Cyanobacteriota</taxon>
        <taxon>Cyanophyceae</taxon>
        <taxon>Oscillatoriophycideae</taxon>
        <taxon>Chroococcales</taxon>
        <taxon>Aphanothecaceae</taxon>
        <taxon>Gloeothece</taxon>
        <taxon>Gloeothece citriformis</taxon>
    </lineage>
</organism>
<dbReference type="InterPro" id="IPR016181">
    <property type="entry name" value="Acyl_CoA_acyltransferase"/>
</dbReference>
<dbReference type="GO" id="GO:0016747">
    <property type="term" value="F:acyltransferase activity, transferring groups other than amino-acyl groups"/>
    <property type="evidence" value="ECO:0007669"/>
    <property type="project" value="InterPro"/>
</dbReference>
<dbReference type="STRING" id="65393.PCC7424_2037"/>
<evidence type="ECO:0000256" key="1">
    <source>
        <dbReference type="ARBA" id="ARBA00022679"/>
    </source>
</evidence>
<dbReference type="RefSeq" id="WP_015954073.1">
    <property type="nucleotide sequence ID" value="NC_011729.1"/>
</dbReference>
<dbReference type="Gene3D" id="3.40.630.30">
    <property type="match status" value="1"/>
</dbReference>
<dbReference type="InterPro" id="IPR050680">
    <property type="entry name" value="YpeA/RimI_acetyltransf"/>
</dbReference>
<evidence type="ECO:0000313" key="4">
    <source>
        <dbReference type="EMBL" id="ACK70467.1"/>
    </source>
</evidence>
<gene>
    <name evidence="4" type="ordered locus">PCC7424_2037</name>
</gene>
<dbReference type="Proteomes" id="UP000002384">
    <property type="component" value="Chromosome"/>
</dbReference>
<sequence length="162" mass="18682">MTLLPEGYRLRQGYSKDRALLVKFMNETYQELFPEQQNFSHLAETVKKYYSSQTPLWLIELSSDTQKISTPIGCLWMGTAVDQVTGERYAHIFLVYVAVAHRHQGIATALLDEAQNWAIQRNNHQIGLHVFLHNQPALNLYRRFGFEPQSLSMIKPLSNKSS</sequence>
<dbReference type="OrthoDB" id="512204at2"/>
<accession>B7KF11</accession>
<proteinExistence type="predicted"/>
<evidence type="ECO:0000313" key="5">
    <source>
        <dbReference type="Proteomes" id="UP000002384"/>
    </source>
</evidence>
<dbReference type="Pfam" id="PF00583">
    <property type="entry name" value="Acetyltransf_1"/>
    <property type="match status" value="1"/>
</dbReference>
<dbReference type="InterPro" id="IPR000182">
    <property type="entry name" value="GNAT_dom"/>
</dbReference>
<evidence type="ECO:0000259" key="3">
    <source>
        <dbReference type="PROSITE" id="PS51186"/>
    </source>
</evidence>
<dbReference type="CDD" id="cd04301">
    <property type="entry name" value="NAT_SF"/>
    <property type="match status" value="1"/>
</dbReference>
<evidence type="ECO:0000256" key="2">
    <source>
        <dbReference type="ARBA" id="ARBA00023315"/>
    </source>
</evidence>
<dbReference type="AlphaFoldDB" id="B7KF11"/>
<keyword evidence="2" id="KW-0012">Acyltransferase</keyword>
<dbReference type="EMBL" id="CP001291">
    <property type="protein sequence ID" value="ACK70467.1"/>
    <property type="molecule type" value="Genomic_DNA"/>
</dbReference>
<dbReference type="SUPFAM" id="SSF55729">
    <property type="entry name" value="Acyl-CoA N-acyltransferases (Nat)"/>
    <property type="match status" value="1"/>
</dbReference>
<name>B7KF11_GLOC7</name>
<dbReference type="PANTHER" id="PTHR43420:SF44">
    <property type="entry name" value="ACETYLTRANSFERASE YPEA"/>
    <property type="match status" value="1"/>
</dbReference>
<dbReference type="PANTHER" id="PTHR43420">
    <property type="entry name" value="ACETYLTRANSFERASE"/>
    <property type="match status" value="1"/>
</dbReference>
<dbReference type="HOGENOM" id="CLU_117539_0_0_3"/>
<dbReference type="KEGG" id="cyc:PCC7424_2037"/>
<dbReference type="PROSITE" id="PS51186">
    <property type="entry name" value="GNAT"/>
    <property type="match status" value="1"/>
</dbReference>
<reference evidence="5" key="1">
    <citation type="journal article" date="2011" name="MBio">
        <title>Novel metabolic attributes of the genus Cyanothece, comprising a group of unicellular nitrogen-fixing Cyanobacteria.</title>
        <authorList>
            <person name="Bandyopadhyay A."/>
            <person name="Elvitigala T."/>
            <person name="Welsh E."/>
            <person name="Stockel J."/>
            <person name="Liberton M."/>
            <person name="Min H."/>
            <person name="Sherman L.A."/>
            <person name="Pakrasi H.B."/>
        </authorList>
    </citation>
    <scope>NUCLEOTIDE SEQUENCE [LARGE SCALE GENOMIC DNA]</scope>
    <source>
        <strain evidence="5">PCC 7424</strain>
    </source>
</reference>
<keyword evidence="1 4" id="KW-0808">Transferase</keyword>
<protein>
    <submittedName>
        <fullName evidence="4">GCN5-related N-acetyltransferase</fullName>
    </submittedName>
</protein>
<keyword evidence="5" id="KW-1185">Reference proteome</keyword>
<feature type="domain" description="N-acetyltransferase" evidence="3">
    <location>
        <begin position="27"/>
        <end position="162"/>
    </location>
</feature>